<feature type="compositionally biased region" description="Low complexity" evidence="1">
    <location>
        <begin position="99"/>
        <end position="108"/>
    </location>
</feature>
<feature type="signal peptide" evidence="2">
    <location>
        <begin position="1"/>
        <end position="20"/>
    </location>
</feature>
<proteinExistence type="predicted"/>
<accession>A0ABR4G241</accession>
<evidence type="ECO:0000313" key="3">
    <source>
        <dbReference type="EMBL" id="KAL2793069.1"/>
    </source>
</evidence>
<evidence type="ECO:0000256" key="2">
    <source>
        <dbReference type="SAM" id="SignalP"/>
    </source>
</evidence>
<reference evidence="3 4" key="1">
    <citation type="submission" date="2024-07" db="EMBL/GenBank/DDBJ databases">
        <title>Section-level genome sequencing and comparative genomics of Aspergillus sections Usti and Cavernicolus.</title>
        <authorList>
            <consortium name="Lawrence Berkeley National Laboratory"/>
            <person name="Nybo J.L."/>
            <person name="Vesth T.C."/>
            <person name="Theobald S."/>
            <person name="Frisvad J.C."/>
            <person name="Larsen T.O."/>
            <person name="Kjaerboelling I."/>
            <person name="Rothschild-Mancinelli K."/>
            <person name="Lyhne E.K."/>
            <person name="Kogle M.E."/>
            <person name="Barry K."/>
            <person name="Clum A."/>
            <person name="Na H."/>
            <person name="Ledsgaard L."/>
            <person name="Lin J."/>
            <person name="Lipzen A."/>
            <person name="Kuo A."/>
            <person name="Riley R."/>
            <person name="Mondo S."/>
            <person name="Labutti K."/>
            <person name="Haridas S."/>
            <person name="Pangalinan J."/>
            <person name="Salamov A.A."/>
            <person name="Simmons B.A."/>
            <person name="Magnuson J.K."/>
            <person name="Chen J."/>
            <person name="Drula E."/>
            <person name="Henrissat B."/>
            <person name="Wiebenga A."/>
            <person name="Lubbers R.J."/>
            <person name="Gomes A.C."/>
            <person name="Makela M.R."/>
            <person name="Stajich J."/>
            <person name="Grigoriev I.V."/>
            <person name="Mortensen U.H."/>
            <person name="De Vries R.P."/>
            <person name="Baker S.E."/>
            <person name="Andersen M.R."/>
        </authorList>
    </citation>
    <scope>NUCLEOTIDE SEQUENCE [LARGE SCALE GENOMIC DNA]</scope>
    <source>
        <strain evidence="3 4">CBS 209.92</strain>
    </source>
</reference>
<dbReference type="Proteomes" id="UP001610563">
    <property type="component" value="Unassembled WGS sequence"/>
</dbReference>
<evidence type="ECO:0008006" key="5">
    <source>
        <dbReference type="Google" id="ProtNLM"/>
    </source>
</evidence>
<feature type="region of interest" description="Disordered" evidence="1">
    <location>
        <begin position="72"/>
        <end position="126"/>
    </location>
</feature>
<dbReference type="EMBL" id="JBFTWV010000062">
    <property type="protein sequence ID" value="KAL2793069.1"/>
    <property type="molecule type" value="Genomic_DNA"/>
</dbReference>
<comment type="caution">
    <text evidence="3">The sequence shown here is derived from an EMBL/GenBank/DDBJ whole genome shotgun (WGS) entry which is preliminary data.</text>
</comment>
<dbReference type="InterPro" id="IPR036188">
    <property type="entry name" value="FAD/NAD-bd_sf"/>
</dbReference>
<gene>
    <name evidence="3" type="ORF">BJX66DRAFT_339128</name>
</gene>
<evidence type="ECO:0000256" key="1">
    <source>
        <dbReference type="SAM" id="MobiDB-lite"/>
    </source>
</evidence>
<sequence>MIVSLLAPTILSIATLGVHGFPEGNPGEGASSDYVVIGAGTSGLTLAARLAEANVTMVFSYRLGTNFETENLNAASMESNEDRQEDDPGAGETTGTGGAAAADQKTGGSKPLEHNDPPLDLGATEG</sequence>
<dbReference type="Gene3D" id="3.50.50.60">
    <property type="entry name" value="FAD/NAD(P)-binding domain"/>
    <property type="match status" value="1"/>
</dbReference>
<keyword evidence="2" id="KW-0732">Signal</keyword>
<protein>
    <recommendedName>
        <fullName evidence="5">Glucose-methanol-choline oxidoreductase N-terminal domain-containing protein</fullName>
    </recommendedName>
</protein>
<feature type="chain" id="PRO_5046854192" description="Glucose-methanol-choline oxidoreductase N-terminal domain-containing protein" evidence="2">
    <location>
        <begin position="21"/>
        <end position="126"/>
    </location>
</feature>
<organism evidence="3 4">
    <name type="scientific">Aspergillus keveii</name>
    <dbReference type="NCBI Taxonomy" id="714993"/>
    <lineage>
        <taxon>Eukaryota</taxon>
        <taxon>Fungi</taxon>
        <taxon>Dikarya</taxon>
        <taxon>Ascomycota</taxon>
        <taxon>Pezizomycotina</taxon>
        <taxon>Eurotiomycetes</taxon>
        <taxon>Eurotiomycetidae</taxon>
        <taxon>Eurotiales</taxon>
        <taxon>Aspergillaceae</taxon>
        <taxon>Aspergillus</taxon>
        <taxon>Aspergillus subgen. Nidulantes</taxon>
    </lineage>
</organism>
<keyword evidence="4" id="KW-1185">Reference proteome</keyword>
<dbReference type="SUPFAM" id="SSF51905">
    <property type="entry name" value="FAD/NAD(P)-binding domain"/>
    <property type="match status" value="1"/>
</dbReference>
<name>A0ABR4G241_9EURO</name>
<evidence type="ECO:0000313" key="4">
    <source>
        <dbReference type="Proteomes" id="UP001610563"/>
    </source>
</evidence>